<gene>
    <name evidence="2" type="ORF">L596_019466</name>
</gene>
<sequence>MCYYAFLVLRNPVSYLKHDAYYSLRFMYAHSLMSMAPATMTLIILLIVLVILFKTLFERDKEDFDSDQEIMV</sequence>
<dbReference type="AlphaFoldDB" id="A0A4U5MQS2"/>
<evidence type="ECO:0000256" key="1">
    <source>
        <dbReference type="SAM" id="Phobius"/>
    </source>
</evidence>
<dbReference type="EMBL" id="AZBU02000006">
    <property type="protein sequence ID" value="TKR71938.1"/>
    <property type="molecule type" value="Genomic_DNA"/>
</dbReference>
<feature type="transmembrane region" description="Helical" evidence="1">
    <location>
        <begin position="32"/>
        <end position="53"/>
    </location>
</feature>
<accession>A0A4U5MQS2</accession>
<evidence type="ECO:0000313" key="2">
    <source>
        <dbReference type="EMBL" id="TKR71938.1"/>
    </source>
</evidence>
<dbReference type="Proteomes" id="UP000298663">
    <property type="component" value="Unassembled WGS sequence"/>
</dbReference>
<proteinExistence type="predicted"/>
<keyword evidence="3" id="KW-1185">Reference proteome</keyword>
<reference evidence="2 3" key="2">
    <citation type="journal article" date="2019" name="G3 (Bethesda)">
        <title>Hybrid Assembly of the Genome of the Entomopathogenic Nematode Steinernema carpocapsae Identifies the X-Chromosome.</title>
        <authorList>
            <person name="Serra L."/>
            <person name="Macchietto M."/>
            <person name="Macias-Munoz A."/>
            <person name="McGill C.J."/>
            <person name="Rodriguez I.M."/>
            <person name="Rodriguez B."/>
            <person name="Murad R."/>
            <person name="Mortazavi A."/>
        </authorList>
    </citation>
    <scope>NUCLEOTIDE SEQUENCE [LARGE SCALE GENOMIC DNA]</scope>
    <source>
        <strain evidence="2 3">ALL</strain>
    </source>
</reference>
<keyword evidence="1" id="KW-0472">Membrane</keyword>
<evidence type="ECO:0000313" key="3">
    <source>
        <dbReference type="Proteomes" id="UP000298663"/>
    </source>
</evidence>
<keyword evidence="1" id="KW-1133">Transmembrane helix</keyword>
<comment type="caution">
    <text evidence="2">The sequence shown here is derived from an EMBL/GenBank/DDBJ whole genome shotgun (WGS) entry which is preliminary data.</text>
</comment>
<protein>
    <submittedName>
        <fullName evidence="2">Uncharacterized protein</fullName>
    </submittedName>
</protein>
<organism evidence="2 3">
    <name type="scientific">Steinernema carpocapsae</name>
    <name type="common">Entomopathogenic nematode</name>
    <dbReference type="NCBI Taxonomy" id="34508"/>
    <lineage>
        <taxon>Eukaryota</taxon>
        <taxon>Metazoa</taxon>
        <taxon>Ecdysozoa</taxon>
        <taxon>Nematoda</taxon>
        <taxon>Chromadorea</taxon>
        <taxon>Rhabditida</taxon>
        <taxon>Tylenchina</taxon>
        <taxon>Panagrolaimomorpha</taxon>
        <taxon>Strongyloidoidea</taxon>
        <taxon>Steinernematidae</taxon>
        <taxon>Steinernema</taxon>
    </lineage>
</organism>
<keyword evidence="1" id="KW-0812">Transmembrane</keyword>
<name>A0A4U5MQS2_STECR</name>
<reference evidence="2 3" key="1">
    <citation type="journal article" date="2015" name="Genome Biol.">
        <title>Comparative genomics of Steinernema reveals deeply conserved gene regulatory networks.</title>
        <authorList>
            <person name="Dillman A.R."/>
            <person name="Macchietto M."/>
            <person name="Porter C.F."/>
            <person name="Rogers A."/>
            <person name="Williams B."/>
            <person name="Antoshechkin I."/>
            <person name="Lee M.M."/>
            <person name="Goodwin Z."/>
            <person name="Lu X."/>
            <person name="Lewis E.E."/>
            <person name="Goodrich-Blair H."/>
            <person name="Stock S.P."/>
            <person name="Adams B.J."/>
            <person name="Sternberg P.W."/>
            <person name="Mortazavi A."/>
        </authorList>
    </citation>
    <scope>NUCLEOTIDE SEQUENCE [LARGE SCALE GENOMIC DNA]</scope>
    <source>
        <strain evidence="2 3">ALL</strain>
    </source>
</reference>